<dbReference type="AlphaFoldDB" id="A0A975Y1P8"/>
<dbReference type="EMBL" id="CP077062">
    <property type="protein sequence ID" value="QWZ09742.1"/>
    <property type="molecule type" value="Genomic_DNA"/>
</dbReference>
<accession>A0A975Y1P8</accession>
<reference evidence="1" key="1">
    <citation type="submission" date="2021-06" db="EMBL/GenBank/DDBJ databases">
        <title>Complete genome sequence of Nocardioides sp. G188.</title>
        <authorList>
            <person name="Im W.-T."/>
        </authorList>
    </citation>
    <scope>NUCLEOTIDE SEQUENCE</scope>
    <source>
        <strain evidence="1">G188</strain>
    </source>
</reference>
<dbReference type="RefSeq" id="WP_216941588.1">
    <property type="nucleotide sequence ID" value="NZ_CP077062.1"/>
</dbReference>
<proteinExistence type="predicted"/>
<evidence type="ECO:0000313" key="1">
    <source>
        <dbReference type="EMBL" id="QWZ09742.1"/>
    </source>
</evidence>
<evidence type="ECO:0000313" key="2">
    <source>
        <dbReference type="Proteomes" id="UP000683575"/>
    </source>
</evidence>
<protein>
    <submittedName>
        <fullName evidence="1">SIR2 family protein</fullName>
    </submittedName>
</protein>
<organism evidence="1 2">
    <name type="scientific">Nocardioides panacis</name>
    <dbReference type="NCBI Taxonomy" id="2849501"/>
    <lineage>
        <taxon>Bacteria</taxon>
        <taxon>Bacillati</taxon>
        <taxon>Actinomycetota</taxon>
        <taxon>Actinomycetes</taxon>
        <taxon>Propionibacteriales</taxon>
        <taxon>Nocardioidaceae</taxon>
        <taxon>Nocardioides</taxon>
    </lineage>
</organism>
<sequence>MTTPAPDPASTAVGAGLDASLLLALGMHAQPGVYAVLLGSGVSTGAHLPTARQIVEDLVGRLATLEDPDDADAVTAAVADPEAWWSRHGEGELTYATLLERVAPTQAARQGLLKAYFEPTAEDVQEGRKTPSAAHRALARLVARGTVRVIITTNFDRLTERALEEAGIAPQVIAHPDAVAGAAPFAHATVTVVKLHGDYLDLGSRNTPTELDVYPEPWNRLLDQVFSEYGLLVSGWSAATDTALVRAIERGTSRRYPLYWDSRSCRVEGARRLLAGLRGVLVPADSADTLFTRLADHVEDLDTLAEPPLSTDMAVTRLKRHLLDPSRRIDVHDLVFDALTPVRRAVARNSVYVPASDAAHLQHLYDDYRAATTPLLRLALTGIRHDREGFHDDLWVEVLQTLVNLRSDPPGTWNQSIDAAQHTPALLFLAAAGIATTVTGRDRLLIRLSTETRVRRPHHQGDPLPATHGLHYDRVWDKEVVNALPRWAKQPSRFPVSRLLEIDLRDLFDPWLPDPVDFRAAFHGFEYRWGLLQHVLRDHPAAGYPIPGTYAGELAWRRVENDLVPDAEVRFLGELQRAHDPAAWLDLLSVDTDLDATLDSYREELAGYRRHF</sequence>
<name>A0A975Y1P8_9ACTN</name>
<keyword evidence="2" id="KW-1185">Reference proteome</keyword>
<dbReference type="Pfam" id="PF13289">
    <property type="entry name" value="SIR2_2"/>
    <property type="match status" value="1"/>
</dbReference>
<dbReference type="KEGG" id="nps:KRR39_08390"/>
<gene>
    <name evidence="1" type="ORF">KRR39_08390</name>
</gene>
<dbReference type="Proteomes" id="UP000683575">
    <property type="component" value="Chromosome"/>
</dbReference>